<dbReference type="AlphaFoldDB" id="A0A1B6HKN4"/>
<reference evidence="1" key="1">
    <citation type="submission" date="2015-11" db="EMBL/GenBank/DDBJ databases">
        <title>De novo transcriptome assembly of four potential Pierce s Disease insect vectors from Arizona vineyards.</title>
        <authorList>
            <person name="Tassone E.E."/>
        </authorList>
    </citation>
    <scope>NUCLEOTIDE SEQUENCE</scope>
</reference>
<sequence length="136" mass="15807">LKLKCLQLYNNFVSGTLSKFFVDHYHYRMASREAIKEMLDTERQLVEEDKKFSAQLLEMEDEFTVANGLNREGFNQQYSQGVKNFRLDFGVVCEKGHAEVVKKLKEGKDKKRAVDEYLACVECTRQKAAQRAQQSD</sequence>
<protein>
    <submittedName>
        <fullName evidence="1">Uncharacterized protein</fullName>
    </submittedName>
</protein>
<feature type="non-terminal residue" evidence="1">
    <location>
        <position position="1"/>
    </location>
</feature>
<gene>
    <name evidence="1" type="ORF">g.3726</name>
</gene>
<accession>A0A1B6HKN4</accession>
<evidence type="ECO:0000313" key="1">
    <source>
        <dbReference type="EMBL" id="JAS75236.1"/>
    </source>
</evidence>
<dbReference type="EMBL" id="GECU01032470">
    <property type="protein sequence ID" value="JAS75236.1"/>
    <property type="molecule type" value="Transcribed_RNA"/>
</dbReference>
<organism evidence="1">
    <name type="scientific">Homalodisca liturata</name>
    <dbReference type="NCBI Taxonomy" id="320908"/>
    <lineage>
        <taxon>Eukaryota</taxon>
        <taxon>Metazoa</taxon>
        <taxon>Ecdysozoa</taxon>
        <taxon>Arthropoda</taxon>
        <taxon>Hexapoda</taxon>
        <taxon>Insecta</taxon>
        <taxon>Pterygota</taxon>
        <taxon>Neoptera</taxon>
        <taxon>Paraneoptera</taxon>
        <taxon>Hemiptera</taxon>
        <taxon>Auchenorrhyncha</taxon>
        <taxon>Membracoidea</taxon>
        <taxon>Cicadellidae</taxon>
        <taxon>Cicadellinae</taxon>
        <taxon>Proconiini</taxon>
        <taxon>Homalodisca</taxon>
    </lineage>
</organism>
<name>A0A1B6HKN4_9HEMI</name>
<proteinExistence type="predicted"/>